<sequence length="274" mass="30781">MWRNTVPRLGLFSVLKEELQKVIPYMSYQVKNSDKLSVEGLSQAVDFLKGENKEESPEMQERRKKHKEVYHEILRQKEAKEKEAMRQKYAPLTYKQKLSALWDDIKAACSPQAGAMALLQQCTASHAAEVAIEQGIDVKNVQMVLEKQTQGAGLEEHSVVVGYIDAPAASEEEVMAFAEKLHKACPAANTMHIEWRHGNSDEYGKKEPLNKASTSGARPSVVEEPIPMGMPGTREHKPLRHETYRAPLSRDDDELHLPGVKRPKTKNDGSDGKL</sequence>
<dbReference type="InterPro" id="IPR015946">
    <property type="entry name" value="KH_dom-like_a/b"/>
</dbReference>
<dbReference type="SUPFAM" id="SSF82784">
    <property type="entry name" value="OsmC-like"/>
    <property type="match status" value="1"/>
</dbReference>
<dbReference type="AlphaFoldDB" id="A0A7G2C9P7"/>
<protein>
    <submittedName>
        <fullName evidence="2">OsmC-like protein, putative</fullName>
    </submittedName>
</protein>
<feature type="compositionally biased region" description="Basic and acidic residues" evidence="1">
    <location>
        <begin position="199"/>
        <end position="209"/>
    </location>
</feature>
<name>A0A7G2C9P7_9TRYP</name>
<evidence type="ECO:0000256" key="1">
    <source>
        <dbReference type="SAM" id="MobiDB-lite"/>
    </source>
</evidence>
<dbReference type="EMBL" id="LR877149">
    <property type="protein sequence ID" value="CAD2215771.1"/>
    <property type="molecule type" value="Genomic_DNA"/>
</dbReference>
<accession>A0A7G2C9P7</accession>
<feature type="region of interest" description="Disordered" evidence="1">
    <location>
        <begin position="199"/>
        <end position="274"/>
    </location>
</feature>
<dbReference type="Proteomes" id="UP000515908">
    <property type="component" value="Chromosome 05"/>
</dbReference>
<evidence type="ECO:0000313" key="2">
    <source>
        <dbReference type="EMBL" id="CAD2215771.1"/>
    </source>
</evidence>
<dbReference type="VEuPathDB" id="TriTrypDB:ADEAN_000322900"/>
<feature type="compositionally biased region" description="Basic and acidic residues" evidence="1">
    <location>
        <begin position="233"/>
        <end position="256"/>
    </location>
</feature>
<dbReference type="Pfam" id="PF02566">
    <property type="entry name" value="OsmC"/>
    <property type="match status" value="1"/>
</dbReference>
<proteinExistence type="predicted"/>
<dbReference type="InterPro" id="IPR036102">
    <property type="entry name" value="OsmC/Ohrsf"/>
</dbReference>
<keyword evidence="3" id="KW-1185">Reference proteome</keyword>
<reference evidence="2 3" key="1">
    <citation type="submission" date="2020-08" db="EMBL/GenBank/DDBJ databases">
        <authorList>
            <person name="Newling K."/>
            <person name="Davey J."/>
            <person name="Forrester S."/>
        </authorList>
    </citation>
    <scope>NUCLEOTIDE SEQUENCE [LARGE SCALE GENOMIC DNA]</scope>
    <source>
        <strain evidence="3">Crithidia deanei Carvalho (ATCC PRA-265)</strain>
    </source>
</reference>
<dbReference type="InterPro" id="IPR003718">
    <property type="entry name" value="OsmC/Ohr_fam"/>
</dbReference>
<evidence type="ECO:0000313" key="3">
    <source>
        <dbReference type="Proteomes" id="UP000515908"/>
    </source>
</evidence>
<dbReference type="Gene3D" id="3.30.300.20">
    <property type="match status" value="1"/>
</dbReference>
<gene>
    <name evidence="2" type="ORF">ADEAN_000322900</name>
</gene>
<organism evidence="2 3">
    <name type="scientific">Angomonas deanei</name>
    <dbReference type="NCBI Taxonomy" id="59799"/>
    <lineage>
        <taxon>Eukaryota</taxon>
        <taxon>Discoba</taxon>
        <taxon>Euglenozoa</taxon>
        <taxon>Kinetoplastea</taxon>
        <taxon>Metakinetoplastina</taxon>
        <taxon>Trypanosomatida</taxon>
        <taxon>Trypanosomatidae</taxon>
        <taxon>Strigomonadinae</taxon>
        <taxon>Angomonas</taxon>
    </lineage>
</organism>
<feature type="compositionally biased region" description="Basic and acidic residues" evidence="1">
    <location>
        <begin position="265"/>
        <end position="274"/>
    </location>
</feature>